<dbReference type="Gene3D" id="3.90.550.10">
    <property type="entry name" value="Spore Coat Polysaccharide Biosynthesis Protein SpsA, Chain A"/>
    <property type="match status" value="1"/>
</dbReference>
<gene>
    <name evidence="2" type="ORF">ABA45_16570</name>
</gene>
<dbReference type="InterPro" id="IPR054790">
    <property type="entry name" value="MurU"/>
</dbReference>
<evidence type="ECO:0000313" key="3">
    <source>
        <dbReference type="Proteomes" id="UP000036406"/>
    </source>
</evidence>
<dbReference type="CDD" id="cd06422">
    <property type="entry name" value="NTP_transferase_like_1"/>
    <property type="match status" value="1"/>
</dbReference>
<accession>A0A0H4I4A7</accession>
<dbReference type="GO" id="GO:0016779">
    <property type="term" value="F:nucleotidyltransferase activity"/>
    <property type="evidence" value="ECO:0007669"/>
    <property type="project" value="UniProtKB-KW"/>
</dbReference>
<organism evidence="2 3">
    <name type="scientific">Marinobacter psychrophilus</name>
    <dbReference type="NCBI Taxonomy" id="330734"/>
    <lineage>
        <taxon>Bacteria</taxon>
        <taxon>Pseudomonadati</taxon>
        <taxon>Pseudomonadota</taxon>
        <taxon>Gammaproteobacteria</taxon>
        <taxon>Pseudomonadales</taxon>
        <taxon>Marinobacteraceae</taxon>
        <taxon>Marinobacter</taxon>
    </lineage>
</organism>
<dbReference type="NCBIfam" id="NF045761">
    <property type="entry name" value="NAMPUrTaseMurU"/>
    <property type="match status" value="1"/>
</dbReference>
<dbReference type="RefSeq" id="WP_048387998.1">
    <property type="nucleotide sequence ID" value="NZ_CP011494.1"/>
</dbReference>
<dbReference type="InterPro" id="IPR029044">
    <property type="entry name" value="Nucleotide-diphossugar_trans"/>
</dbReference>
<reference evidence="2 3" key="1">
    <citation type="submission" date="2015-05" db="EMBL/GenBank/DDBJ databases">
        <title>Complete genome of Marinobacter psychrophilus strain 20041T isolated from sea-ice of the Canadian Basin.</title>
        <authorList>
            <person name="Song L."/>
            <person name="Ren L."/>
            <person name="Yu Y."/>
            <person name="Wang X."/>
        </authorList>
    </citation>
    <scope>NUCLEOTIDE SEQUENCE [LARGE SCALE GENOMIC DNA]</scope>
    <source>
        <strain evidence="2 3">20041</strain>
    </source>
</reference>
<sequence>MKAMILAAGKGERMRPLTLHTPKPLLQAGGQPLIHYHLQRLARSGFNDVIINLAWLGEQIAKALGKGDAFGLKLSYSREGEPLETAGGIVRALPMLTDAGDDWFVVINGDIWCDFDLRGLKPPGNADALLVLTDNPAHNPKGDFALKPDGRISCNETLPKLTFTGVSLLNRRLFTGLTDQSGKLGPLLQQAAAANRVKGVYHDGQWLDVGTPERLSWLDQQLRAPSSRGFRGFR</sequence>
<keyword evidence="2" id="KW-0808">Transferase</keyword>
<feature type="domain" description="Nucleotidyl transferase" evidence="1">
    <location>
        <begin position="2"/>
        <end position="118"/>
    </location>
</feature>
<dbReference type="STRING" id="330734.ABA45_16570"/>
<dbReference type="PANTHER" id="PTHR22572">
    <property type="entry name" value="SUGAR-1-PHOSPHATE GUANYL TRANSFERASE"/>
    <property type="match status" value="1"/>
</dbReference>
<keyword evidence="3" id="KW-1185">Reference proteome</keyword>
<dbReference type="Proteomes" id="UP000036406">
    <property type="component" value="Chromosome"/>
</dbReference>
<evidence type="ECO:0000259" key="1">
    <source>
        <dbReference type="Pfam" id="PF00483"/>
    </source>
</evidence>
<dbReference type="InterPro" id="IPR050486">
    <property type="entry name" value="Mannose-1P_guanyltransferase"/>
</dbReference>
<dbReference type="AlphaFoldDB" id="A0A0H4I4A7"/>
<evidence type="ECO:0000313" key="2">
    <source>
        <dbReference type="EMBL" id="AKO53844.1"/>
    </source>
</evidence>
<dbReference type="SUPFAM" id="SSF53448">
    <property type="entry name" value="Nucleotide-diphospho-sugar transferases"/>
    <property type="match status" value="1"/>
</dbReference>
<name>A0A0H4I4A7_9GAMM</name>
<dbReference type="EMBL" id="CP011494">
    <property type="protein sequence ID" value="AKO53844.1"/>
    <property type="molecule type" value="Genomic_DNA"/>
</dbReference>
<dbReference type="InterPro" id="IPR005835">
    <property type="entry name" value="NTP_transferase_dom"/>
</dbReference>
<dbReference type="KEGG" id="mpq:ABA45_16570"/>
<keyword evidence="2" id="KW-0548">Nucleotidyltransferase</keyword>
<proteinExistence type="predicted"/>
<protein>
    <submittedName>
        <fullName evidence="2">Mannose-1-phosphate guanylyltransferase</fullName>
    </submittedName>
</protein>
<dbReference type="Pfam" id="PF00483">
    <property type="entry name" value="NTP_transferase"/>
    <property type="match status" value="1"/>
</dbReference>
<dbReference type="PATRIC" id="fig|330734.3.peg.3484"/>